<protein>
    <submittedName>
        <fullName evidence="2">Uncharacterized protein</fullName>
    </submittedName>
</protein>
<feature type="region of interest" description="Disordered" evidence="1">
    <location>
        <begin position="74"/>
        <end position="101"/>
    </location>
</feature>
<feature type="compositionally biased region" description="Acidic residues" evidence="1">
    <location>
        <begin position="257"/>
        <end position="266"/>
    </location>
</feature>
<proteinExistence type="predicted"/>
<feature type="non-terminal residue" evidence="2">
    <location>
        <position position="281"/>
    </location>
</feature>
<organism evidence="2 3">
    <name type="scientific">Pristionchus fissidentatus</name>
    <dbReference type="NCBI Taxonomy" id="1538716"/>
    <lineage>
        <taxon>Eukaryota</taxon>
        <taxon>Metazoa</taxon>
        <taxon>Ecdysozoa</taxon>
        <taxon>Nematoda</taxon>
        <taxon>Chromadorea</taxon>
        <taxon>Rhabditida</taxon>
        <taxon>Rhabditina</taxon>
        <taxon>Diplogasteromorpha</taxon>
        <taxon>Diplogasteroidea</taxon>
        <taxon>Neodiplogasteridae</taxon>
        <taxon>Pristionchus</taxon>
    </lineage>
</organism>
<gene>
    <name evidence="2" type="ORF">PFISCL1PPCAC_483</name>
</gene>
<feature type="compositionally biased region" description="Pro residues" evidence="1">
    <location>
        <begin position="46"/>
        <end position="56"/>
    </location>
</feature>
<feature type="region of interest" description="Disordered" evidence="1">
    <location>
        <begin position="1"/>
        <end position="58"/>
    </location>
</feature>
<feature type="region of interest" description="Disordered" evidence="1">
    <location>
        <begin position="125"/>
        <end position="217"/>
    </location>
</feature>
<dbReference type="EMBL" id="BTSY01000001">
    <property type="protein sequence ID" value="GMT09186.1"/>
    <property type="molecule type" value="Genomic_DNA"/>
</dbReference>
<evidence type="ECO:0000313" key="3">
    <source>
        <dbReference type="Proteomes" id="UP001432322"/>
    </source>
</evidence>
<feature type="compositionally biased region" description="Basic and acidic residues" evidence="1">
    <location>
        <begin position="199"/>
        <end position="217"/>
    </location>
</feature>
<evidence type="ECO:0000256" key="1">
    <source>
        <dbReference type="SAM" id="MobiDB-lite"/>
    </source>
</evidence>
<comment type="caution">
    <text evidence="2">The sequence shown here is derived from an EMBL/GenBank/DDBJ whole genome shotgun (WGS) entry which is preliminary data.</text>
</comment>
<reference evidence="2" key="1">
    <citation type="submission" date="2023-10" db="EMBL/GenBank/DDBJ databases">
        <title>Genome assembly of Pristionchus species.</title>
        <authorList>
            <person name="Yoshida K."/>
            <person name="Sommer R.J."/>
        </authorList>
    </citation>
    <scope>NUCLEOTIDE SEQUENCE</scope>
    <source>
        <strain evidence="2">RS5133</strain>
    </source>
</reference>
<feature type="compositionally biased region" description="Basic and acidic residues" evidence="1">
    <location>
        <begin position="231"/>
        <end position="256"/>
    </location>
</feature>
<keyword evidence="3" id="KW-1185">Reference proteome</keyword>
<dbReference type="Proteomes" id="UP001432322">
    <property type="component" value="Unassembled WGS sequence"/>
</dbReference>
<name>A0AAV5URU6_9BILA</name>
<accession>A0AAV5URU6</accession>
<dbReference type="AlphaFoldDB" id="A0AAV5URU6"/>
<feature type="compositionally biased region" description="Low complexity" evidence="1">
    <location>
        <begin position="75"/>
        <end position="84"/>
    </location>
</feature>
<feature type="compositionally biased region" description="Basic and acidic residues" evidence="1">
    <location>
        <begin position="165"/>
        <end position="174"/>
    </location>
</feature>
<feature type="region of interest" description="Disordered" evidence="1">
    <location>
        <begin position="231"/>
        <end position="281"/>
    </location>
</feature>
<sequence length="281" mass="30751">MNADPRSVYITPSSLDGYSSPPVIPVRSAPAEPPQPQPRTSVPCPATVPEPRPTVPRPKVTLAALREAKAIGSKATTTATVATTSNHRIPVAQRRKEAPAVPARERLKKKTVAFGVTVNVSQTVERAKETDPTVPSAPTASSKPMVATRQGAGLAPTRALAGGQDENRDPREETAATGEDQMGMKDVMESLTRLSARVVELEQREEESRRRETEMSKQFEKLVKVVAVCNRRIDDLEGGGGDERRGRSPVRRRETRSDDEEEEEEDPRARRRLYETVESGG</sequence>
<evidence type="ECO:0000313" key="2">
    <source>
        <dbReference type="EMBL" id="GMT09186.1"/>
    </source>
</evidence>